<evidence type="ECO:0000259" key="1">
    <source>
        <dbReference type="Pfam" id="PF00534"/>
    </source>
</evidence>
<sequence>MSATRILVVGLNYAPEPVGIGPYSQGLAEALAAQGREVAVICGQPYYPRWQRYPGFSAGWTKAYEGGVSVTRCPHYIPAQPGGLKRIVHLASFALSALPAALRAALRGKGARPHVVIAVAPALLSVVTAWLAARIAGAKLWVHVQDFEAEAAVATGLLRRDSLPARLALWCERHILRLADRVSTIGPQMASRLVAKGVAPSRVTELRNWADARFIPDPAGAAQLRSQWGLGTRTVALYSGNIALKQGIEVLVDAARLLQDRTDIAFVICGEGPSRAVLEHHAAGLDNLQLRDLQPAARMGAMLAMADLHLLPQIAGAADLVLPSKLTNMLASGKPVVATSEPGTGLSAEVDGCGVMSPPGDPAALAQSIAALADDPAWRSALGKAARQRAIERWQKDAIVGRWAEELDALADSRSLV</sequence>
<dbReference type="RefSeq" id="WP_379481473.1">
    <property type="nucleotide sequence ID" value="NZ_JBHLTL010000006.1"/>
</dbReference>
<name>A0ABV6PJL4_9SPHN</name>
<dbReference type="InterPro" id="IPR050194">
    <property type="entry name" value="Glycosyltransferase_grp1"/>
</dbReference>
<accession>A0ABV6PJL4</accession>
<keyword evidence="4" id="KW-1185">Reference proteome</keyword>
<gene>
    <name evidence="3" type="ORF">ACFFF7_11395</name>
</gene>
<protein>
    <submittedName>
        <fullName evidence="3">WcaI family glycosyltransferase</fullName>
    </submittedName>
</protein>
<reference evidence="3 4" key="1">
    <citation type="submission" date="2024-09" db="EMBL/GenBank/DDBJ databases">
        <authorList>
            <person name="Sun Q."/>
            <person name="Mori K."/>
        </authorList>
    </citation>
    <scope>NUCLEOTIDE SEQUENCE [LARGE SCALE GENOMIC DNA]</scope>
    <source>
        <strain evidence="3 4">NCAIM B.02537</strain>
    </source>
</reference>
<dbReference type="EMBL" id="JBHLTL010000006">
    <property type="protein sequence ID" value="MFC0590020.1"/>
    <property type="molecule type" value="Genomic_DNA"/>
</dbReference>
<dbReference type="Pfam" id="PF13579">
    <property type="entry name" value="Glyco_trans_4_4"/>
    <property type="match status" value="1"/>
</dbReference>
<dbReference type="InterPro" id="IPR001296">
    <property type="entry name" value="Glyco_trans_1"/>
</dbReference>
<dbReference type="NCBIfam" id="NF007640">
    <property type="entry name" value="PRK10307.1"/>
    <property type="match status" value="1"/>
</dbReference>
<dbReference type="Gene3D" id="3.40.50.2000">
    <property type="entry name" value="Glycogen Phosphorylase B"/>
    <property type="match status" value="2"/>
</dbReference>
<dbReference type="PANTHER" id="PTHR45947">
    <property type="entry name" value="SULFOQUINOVOSYL TRANSFERASE SQD2"/>
    <property type="match status" value="1"/>
</dbReference>
<dbReference type="Pfam" id="PF00534">
    <property type="entry name" value="Glycos_transf_1"/>
    <property type="match status" value="1"/>
</dbReference>
<dbReference type="PANTHER" id="PTHR45947:SF3">
    <property type="entry name" value="SULFOQUINOVOSYL TRANSFERASE SQD2"/>
    <property type="match status" value="1"/>
</dbReference>
<feature type="domain" description="Glycosyltransferase subfamily 4-like N-terminal" evidence="2">
    <location>
        <begin position="19"/>
        <end position="209"/>
    </location>
</feature>
<organism evidence="3 4">
    <name type="scientific">Novosphingobium aquiterrae</name>
    <dbReference type="NCBI Taxonomy" id="624388"/>
    <lineage>
        <taxon>Bacteria</taxon>
        <taxon>Pseudomonadati</taxon>
        <taxon>Pseudomonadota</taxon>
        <taxon>Alphaproteobacteria</taxon>
        <taxon>Sphingomonadales</taxon>
        <taxon>Sphingomonadaceae</taxon>
        <taxon>Novosphingobium</taxon>
    </lineage>
</organism>
<evidence type="ECO:0000313" key="3">
    <source>
        <dbReference type="EMBL" id="MFC0590020.1"/>
    </source>
</evidence>
<dbReference type="SUPFAM" id="SSF53756">
    <property type="entry name" value="UDP-Glycosyltransferase/glycogen phosphorylase"/>
    <property type="match status" value="1"/>
</dbReference>
<evidence type="ECO:0000259" key="2">
    <source>
        <dbReference type="Pfam" id="PF13579"/>
    </source>
</evidence>
<dbReference type="CDD" id="cd03794">
    <property type="entry name" value="GT4_WbuB-like"/>
    <property type="match status" value="1"/>
</dbReference>
<dbReference type="Proteomes" id="UP001589943">
    <property type="component" value="Unassembled WGS sequence"/>
</dbReference>
<dbReference type="InterPro" id="IPR028098">
    <property type="entry name" value="Glyco_trans_4-like_N"/>
</dbReference>
<proteinExistence type="predicted"/>
<evidence type="ECO:0000313" key="4">
    <source>
        <dbReference type="Proteomes" id="UP001589943"/>
    </source>
</evidence>
<comment type="caution">
    <text evidence="3">The sequence shown here is derived from an EMBL/GenBank/DDBJ whole genome shotgun (WGS) entry which is preliminary data.</text>
</comment>
<feature type="domain" description="Glycosyl transferase family 1" evidence="1">
    <location>
        <begin position="226"/>
        <end position="389"/>
    </location>
</feature>